<name>A0A3G9ILW7_9BACL</name>
<keyword evidence="3" id="KW-1185">Reference proteome</keyword>
<feature type="compositionally biased region" description="Polar residues" evidence="1">
    <location>
        <begin position="19"/>
        <end position="28"/>
    </location>
</feature>
<dbReference type="Proteomes" id="UP000275368">
    <property type="component" value="Chromosome"/>
</dbReference>
<accession>A0A3G9ILW7</accession>
<proteinExistence type="predicted"/>
<dbReference type="AlphaFoldDB" id="A0A3G9ILW7"/>
<evidence type="ECO:0000256" key="1">
    <source>
        <dbReference type="SAM" id="MobiDB-lite"/>
    </source>
</evidence>
<dbReference type="EMBL" id="AP019308">
    <property type="protein sequence ID" value="BBH19202.1"/>
    <property type="molecule type" value="Genomic_DNA"/>
</dbReference>
<sequence length="75" mass="8652">MILEKRQRSPLRPDFPLNRGQNKKSGLNSDRKNIPSVQRLIVRFLSSTYIAEPHKILVYASEVSFCSVIPLIRND</sequence>
<evidence type="ECO:0000313" key="2">
    <source>
        <dbReference type="EMBL" id="BBH19202.1"/>
    </source>
</evidence>
<evidence type="ECO:0000313" key="3">
    <source>
        <dbReference type="Proteomes" id="UP000275368"/>
    </source>
</evidence>
<gene>
    <name evidence="2" type="ORF">Back11_05470</name>
</gene>
<protein>
    <submittedName>
        <fullName evidence="2">Uncharacterized protein</fullName>
    </submittedName>
</protein>
<organism evidence="2 3">
    <name type="scientific">Paenibacillus baekrokdamisoli</name>
    <dbReference type="NCBI Taxonomy" id="1712516"/>
    <lineage>
        <taxon>Bacteria</taxon>
        <taxon>Bacillati</taxon>
        <taxon>Bacillota</taxon>
        <taxon>Bacilli</taxon>
        <taxon>Bacillales</taxon>
        <taxon>Paenibacillaceae</taxon>
        <taxon>Paenibacillus</taxon>
    </lineage>
</organism>
<dbReference type="KEGG" id="pbk:Back11_05470"/>
<reference evidence="2 3" key="1">
    <citation type="submission" date="2018-11" db="EMBL/GenBank/DDBJ databases">
        <title>Complete genome sequence of Paenibacillus baekrokdamisoli strain KCTC 33723.</title>
        <authorList>
            <person name="Kang S.W."/>
            <person name="Lee K.C."/>
            <person name="Kim K.K."/>
            <person name="Kim J.S."/>
            <person name="Kim D.S."/>
            <person name="Ko S.H."/>
            <person name="Yang S.H."/>
            <person name="Lee J.S."/>
        </authorList>
    </citation>
    <scope>NUCLEOTIDE SEQUENCE [LARGE SCALE GENOMIC DNA]</scope>
    <source>
        <strain evidence="2 3">KCTC 33723</strain>
    </source>
</reference>
<feature type="region of interest" description="Disordered" evidence="1">
    <location>
        <begin position="1"/>
        <end position="31"/>
    </location>
</feature>